<dbReference type="InterPro" id="IPR005162">
    <property type="entry name" value="Retrotrans_gag_dom"/>
</dbReference>
<feature type="region of interest" description="Disordered" evidence="1">
    <location>
        <begin position="383"/>
        <end position="403"/>
    </location>
</feature>
<organism evidence="3 4">
    <name type="scientific">Marasmius tenuissimus</name>
    <dbReference type="NCBI Taxonomy" id="585030"/>
    <lineage>
        <taxon>Eukaryota</taxon>
        <taxon>Fungi</taxon>
        <taxon>Dikarya</taxon>
        <taxon>Basidiomycota</taxon>
        <taxon>Agaricomycotina</taxon>
        <taxon>Agaricomycetes</taxon>
        <taxon>Agaricomycetidae</taxon>
        <taxon>Agaricales</taxon>
        <taxon>Marasmiineae</taxon>
        <taxon>Marasmiaceae</taxon>
        <taxon>Marasmius</taxon>
    </lineage>
</organism>
<dbReference type="InterPro" id="IPR032567">
    <property type="entry name" value="RTL1-rel"/>
</dbReference>
<protein>
    <recommendedName>
        <fullName evidence="2">Retrotransposon gag domain-containing protein</fullName>
    </recommendedName>
</protein>
<reference evidence="3 4" key="1">
    <citation type="submission" date="2024-05" db="EMBL/GenBank/DDBJ databases">
        <title>A draft genome resource for the thread blight pathogen Marasmius tenuissimus strain MS-2.</title>
        <authorList>
            <person name="Yulfo-Soto G.E."/>
            <person name="Baruah I.K."/>
            <person name="Amoako-Attah I."/>
            <person name="Bukari Y."/>
            <person name="Meinhardt L.W."/>
            <person name="Bailey B.A."/>
            <person name="Cohen S.P."/>
        </authorList>
    </citation>
    <scope>NUCLEOTIDE SEQUENCE [LARGE SCALE GENOMIC DNA]</scope>
    <source>
        <strain evidence="3 4">MS-2</strain>
    </source>
</reference>
<feature type="region of interest" description="Disordered" evidence="1">
    <location>
        <begin position="1"/>
        <end position="21"/>
    </location>
</feature>
<dbReference type="Pfam" id="PF03732">
    <property type="entry name" value="Retrotrans_gag"/>
    <property type="match status" value="1"/>
</dbReference>
<feature type="compositionally biased region" description="Basic and acidic residues" evidence="1">
    <location>
        <begin position="255"/>
        <end position="268"/>
    </location>
</feature>
<name>A0ABR2ZB81_9AGAR</name>
<dbReference type="EMBL" id="JBBXMP010000262">
    <property type="protein sequence ID" value="KAL0058920.1"/>
    <property type="molecule type" value="Genomic_DNA"/>
</dbReference>
<evidence type="ECO:0000256" key="1">
    <source>
        <dbReference type="SAM" id="MobiDB-lite"/>
    </source>
</evidence>
<evidence type="ECO:0000259" key="2">
    <source>
        <dbReference type="Pfam" id="PF03732"/>
    </source>
</evidence>
<gene>
    <name evidence="3" type="ORF">AAF712_014363</name>
</gene>
<evidence type="ECO:0000313" key="3">
    <source>
        <dbReference type="EMBL" id="KAL0058920.1"/>
    </source>
</evidence>
<feature type="compositionally biased region" description="Low complexity" evidence="1">
    <location>
        <begin position="279"/>
        <end position="321"/>
    </location>
</feature>
<dbReference type="Proteomes" id="UP001437256">
    <property type="component" value="Unassembled WGS sequence"/>
</dbReference>
<feature type="domain" description="Retrotransposon gag" evidence="2">
    <location>
        <begin position="135"/>
        <end position="223"/>
    </location>
</feature>
<dbReference type="PANTHER" id="PTHR15503:SF22">
    <property type="entry name" value="TRANSPOSON TY3-I GAG POLYPROTEIN"/>
    <property type="match status" value="1"/>
</dbReference>
<sequence>MSGNALVNPWEDQGFEGQQDPETPIQLRLGEYRAMERAFEQMQKTVSEQHDLINQLTEQMIALNTAQAQAAPPPPPPPPPVTVSTSNPGKPTFKEPITFKGKPEHVDPFLDSVEDGIELQLATLPTPRHRCIYVVGYFGDAGRIWWRGIKSNNPALLNDYNTFKKAFRDHFGDKNLSYNAKLKLENLYQTNSAANYIARFKELVGYVDWSDASKIDQLYKNLKPETKDAVAIKSRDERPTNFDDYCAYVISSDNRVQERSEERKHESKGTNGNNGNGKNGKSSNGHHNGNNGTSSTYNSTSTSPTPVSSTPVFTPAPSTSTLPMGEPMEIDAMTKGPDGHLHVTQAEKDRRKRLGLCGYCGKCGRTTDTCPNRSPAVVKRMAEQLAQRQATDAKKKASPSGKA</sequence>
<accession>A0ABR2ZB81</accession>
<evidence type="ECO:0000313" key="4">
    <source>
        <dbReference type="Proteomes" id="UP001437256"/>
    </source>
</evidence>
<feature type="region of interest" description="Disordered" evidence="1">
    <location>
        <begin position="253"/>
        <end position="339"/>
    </location>
</feature>
<dbReference type="PANTHER" id="PTHR15503">
    <property type="entry name" value="LDOC1 RELATED"/>
    <property type="match status" value="1"/>
</dbReference>
<keyword evidence="4" id="KW-1185">Reference proteome</keyword>
<proteinExistence type="predicted"/>
<feature type="compositionally biased region" description="Pro residues" evidence="1">
    <location>
        <begin position="71"/>
        <end position="81"/>
    </location>
</feature>
<comment type="caution">
    <text evidence="3">The sequence shown here is derived from an EMBL/GenBank/DDBJ whole genome shotgun (WGS) entry which is preliminary data.</text>
</comment>
<feature type="region of interest" description="Disordered" evidence="1">
    <location>
        <begin position="67"/>
        <end position="98"/>
    </location>
</feature>